<dbReference type="CDD" id="cd00143">
    <property type="entry name" value="PP2Cc"/>
    <property type="match status" value="1"/>
</dbReference>
<dbReference type="Proteomes" id="UP001197974">
    <property type="component" value="Chromosome"/>
</dbReference>
<dbReference type="PANTHER" id="PTHR47992">
    <property type="entry name" value="PROTEIN PHOSPHATASE"/>
    <property type="match status" value="1"/>
</dbReference>
<dbReference type="SMART" id="SM00332">
    <property type="entry name" value="PP2Cc"/>
    <property type="match status" value="1"/>
</dbReference>
<accession>A0ABY9K104</accession>
<organism evidence="2 3">
    <name type="scientific">Bacillus carboniphilus</name>
    <dbReference type="NCBI Taxonomy" id="86663"/>
    <lineage>
        <taxon>Bacteria</taxon>
        <taxon>Bacillati</taxon>
        <taxon>Bacillota</taxon>
        <taxon>Bacilli</taxon>
        <taxon>Bacillales</taxon>
        <taxon>Bacillaceae</taxon>
        <taxon>Bacillus</taxon>
    </lineage>
</organism>
<sequence length="254" mass="28314">MNVVHITDQGKVRTHNEDSVGVFVNQRNHLLAVVADGMGGHLAGDKASQMTVEQFKERWNNQTNITTPEEAENWLKQQISDINLTIHQHANAHSECQGMGTTFVGALFANQFVTVGHIGDSRCYLLNKDGFSQITEDHSLVNELVKSGQISQEDADHHPKKNILIRALGTNEQVDIDLKTVCLEEEDLLLLCSDGLSNKITTEEMEKVLISSWSLQEKADHLVTLANDQGGEDNITVVLYKHEINMTQKSEELC</sequence>
<dbReference type="Gene3D" id="3.60.40.10">
    <property type="entry name" value="PPM-type phosphatase domain"/>
    <property type="match status" value="1"/>
</dbReference>
<dbReference type="RefSeq" id="WP_226538378.1">
    <property type="nucleotide sequence ID" value="NZ_CP129013.1"/>
</dbReference>
<protein>
    <submittedName>
        <fullName evidence="2">Stp1/IreP family PP2C-type Ser/Thr phosphatase</fullName>
    </submittedName>
</protein>
<feature type="domain" description="PPM-type phosphatase" evidence="1">
    <location>
        <begin position="2"/>
        <end position="242"/>
    </location>
</feature>
<dbReference type="PROSITE" id="PS51746">
    <property type="entry name" value="PPM_2"/>
    <property type="match status" value="1"/>
</dbReference>
<dbReference type="SMART" id="SM00331">
    <property type="entry name" value="PP2C_SIG"/>
    <property type="match status" value="1"/>
</dbReference>
<evidence type="ECO:0000313" key="3">
    <source>
        <dbReference type="Proteomes" id="UP001197974"/>
    </source>
</evidence>
<proteinExistence type="predicted"/>
<dbReference type="InterPro" id="IPR036457">
    <property type="entry name" value="PPM-type-like_dom_sf"/>
</dbReference>
<gene>
    <name evidence="2" type="ORF">LC087_05320</name>
</gene>
<dbReference type="InterPro" id="IPR001932">
    <property type="entry name" value="PPM-type_phosphatase-like_dom"/>
</dbReference>
<name>A0ABY9K104_9BACI</name>
<keyword evidence="3" id="KW-1185">Reference proteome</keyword>
<dbReference type="EMBL" id="CP129013">
    <property type="protein sequence ID" value="WLR43576.1"/>
    <property type="molecule type" value="Genomic_DNA"/>
</dbReference>
<dbReference type="NCBIfam" id="NF033484">
    <property type="entry name" value="Stp1_PP2C_phos"/>
    <property type="match status" value="1"/>
</dbReference>
<dbReference type="Pfam" id="PF13672">
    <property type="entry name" value="PP2C_2"/>
    <property type="match status" value="1"/>
</dbReference>
<evidence type="ECO:0000259" key="1">
    <source>
        <dbReference type="PROSITE" id="PS51746"/>
    </source>
</evidence>
<dbReference type="InterPro" id="IPR015655">
    <property type="entry name" value="PP2C"/>
</dbReference>
<reference evidence="2 3" key="1">
    <citation type="submission" date="2023-06" db="EMBL/GenBank/DDBJ databases">
        <title>Five Gram-positive bacteria isolated from mangrove sediments in Shenzhen, Guangdong, China.</title>
        <authorList>
            <person name="Yu S."/>
            <person name="Zheng W."/>
            <person name="Huang Y."/>
        </authorList>
    </citation>
    <scope>NUCLEOTIDE SEQUENCE [LARGE SCALE GENOMIC DNA]</scope>
    <source>
        <strain evidence="2 3">SaN35-3</strain>
    </source>
</reference>
<evidence type="ECO:0000313" key="2">
    <source>
        <dbReference type="EMBL" id="WLR43576.1"/>
    </source>
</evidence>
<dbReference type="SUPFAM" id="SSF81606">
    <property type="entry name" value="PP2C-like"/>
    <property type="match status" value="1"/>
</dbReference>